<dbReference type="InterPro" id="IPR006527">
    <property type="entry name" value="F-box-assoc_dom_typ1"/>
</dbReference>
<protein>
    <recommendedName>
        <fullName evidence="1">F-box associated beta-propeller type 1 domain-containing protein</fullName>
    </recommendedName>
</protein>
<gene>
    <name evidence="2" type="ORF">EUTSA_v10005403mg</name>
</gene>
<dbReference type="InterPro" id="IPR050796">
    <property type="entry name" value="SCF_F-box_component"/>
</dbReference>
<keyword evidence="3" id="KW-1185">Reference proteome</keyword>
<name>V4K6E4_EUTSA</name>
<dbReference type="KEGG" id="eus:EUTSA_v10005403mg"/>
<organism evidence="2 3">
    <name type="scientific">Eutrema salsugineum</name>
    <name type="common">Saltwater cress</name>
    <name type="synonym">Sisymbrium salsugineum</name>
    <dbReference type="NCBI Taxonomy" id="72664"/>
    <lineage>
        <taxon>Eukaryota</taxon>
        <taxon>Viridiplantae</taxon>
        <taxon>Streptophyta</taxon>
        <taxon>Embryophyta</taxon>
        <taxon>Tracheophyta</taxon>
        <taxon>Spermatophyta</taxon>
        <taxon>Magnoliopsida</taxon>
        <taxon>eudicotyledons</taxon>
        <taxon>Gunneridae</taxon>
        <taxon>Pentapetalae</taxon>
        <taxon>rosids</taxon>
        <taxon>malvids</taxon>
        <taxon>Brassicales</taxon>
        <taxon>Brassicaceae</taxon>
        <taxon>Eutremeae</taxon>
        <taxon>Eutrema</taxon>
    </lineage>
</organism>
<dbReference type="EMBL" id="KI517748">
    <property type="protein sequence ID" value="ESQ33140.1"/>
    <property type="molecule type" value="Genomic_DNA"/>
</dbReference>
<dbReference type="PANTHER" id="PTHR31672">
    <property type="entry name" value="BNACNNG10540D PROTEIN"/>
    <property type="match status" value="1"/>
</dbReference>
<dbReference type="SUPFAM" id="SSF50965">
    <property type="entry name" value="Galactose oxidase, central domain"/>
    <property type="match status" value="1"/>
</dbReference>
<feature type="non-terminal residue" evidence="2">
    <location>
        <position position="1"/>
    </location>
</feature>
<dbReference type="PANTHER" id="PTHR31672:SF13">
    <property type="entry name" value="F-BOX PROTEIN CPR30-LIKE"/>
    <property type="match status" value="1"/>
</dbReference>
<evidence type="ECO:0000313" key="3">
    <source>
        <dbReference type="Proteomes" id="UP000030689"/>
    </source>
</evidence>
<evidence type="ECO:0000313" key="2">
    <source>
        <dbReference type="EMBL" id="ESQ33140.1"/>
    </source>
</evidence>
<feature type="domain" description="F-box associated beta-propeller type 1" evidence="1">
    <location>
        <begin position="13"/>
        <end position="159"/>
    </location>
</feature>
<dbReference type="Gramene" id="ESQ33140">
    <property type="protein sequence ID" value="ESQ33140"/>
    <property type="gene ID" value="EUTSA_v10005403mg"/>
</dbReference>
<dbReference type="Proteomes" id="UP000030689">
    <property type="component" value="Unassembled WGS sequence"/>
</dbReference>
<dbReference type="Pfam" id="PF07734">
    <property type="entry name" value="FBA_1"/>
    <property type="match status" value="1"/>
</dbReference>
<dbReference type="InterPro" id="IPR011043">
    <property type="entry name" value="Gal_Oxase/kelch_b-propeller"/>
</dbReference>
<sequence>RCNEGRWLPTTARLGFGKDKFNKGTTYKPVWLYNSSEFGLDNVTTCEVFDFSTNARRQLVPASPCRILAYQRPVYFDGSLYWLTECQETKVVSFHLYSETFQVISNKAPFPHLPDHCNVTMCVLDNRLCVSQIFWPTQVIWSFDSSSGCWTEMCSIDLTETVSW</sequence>
<proteinExistence type="predicted"/>
<accession>V4K6E4</accession>
<evidence type="ECO:0000259" key="1">
    <source>
        <dbReference type="Pfam" id="PF07734"/>
    </source>
</evidence>
<dbReference type="AlphaFoldDB" id="V4K6E4"/>
<reference evidence="2 3" key="1">
    <citation type="journal article" date="2013" name="Front. Plant Sci.">
        <title>The Reference Genome of the Halophytic Plant Eutrema salsugineum.</title>
        <authorList>
            <person name="Yang R."/>
            <person name="Jarvis D.E."/>
            <person name="Chen H."/>
            <person name="Beilstein M.A."/>
            <person name="Grimwood J."/>
            <person name="Jenkins J."/>
            <person name="Shu S."/>
            <person name="Prochnik S."/>
            <person name="Xin M."/>
            <person name="Ma C."/>
            <person name="Schmutz J."/>
            <person name="Wing R.A."/>
            <person name="Mitchell-Olds T."/>
            <person name="Schumaker K.S."/>
            <person name="Wang X."/>
        </authorList>
    </citation>
    <scope>NUCLEOTIDE SEQUENCE [LARGE SCALE GENOMIC DNA]</scope>
</reference>